<accession>A0A1E3R4Z1</accession>
<gene>
    <name evidence="1" type="ORF">BHQ17_25315</name>
</gene>
<proteinExistence type="predicted"/>
<comment type="caution">
    <text evidence="1">The sequence shown here is derived from an EMBL/GenBank/DDBJ whole genome shotgun (WGS) entry which is preliminary data.</text>
</comment>
<dbReference type="RefSeq" id="WP_069407803.1">
    <property type="nucleotide sequence ID" value="NZ_MIGZ01000224.1"/>
</dbReference>
<dbReference type="AlphaFoldDB" id="A0A1E3R4Z1"/>
<keyword evidence="2" id="KW-1185">Reference proteome</keyword>
<dbReference type="Proteomes" id="UP000094243">
    <property type="component" value="Unassembled WGS sequence"/>
</dbReference>
<dbReference type="EMBL" id="MIGZ01000224">
    <property type="protein sequence ID" value="ODQ84904.1"/>
    <property type="molecule type" value="Genomic_DNA"/>
</dbReference>
<organism evidence="1 2">
    <name type="scientific">Mycolicibacterium holsaticum</name>
    <dbReference type="NCBI Taxonomy" id="152142"/>
    <lineage>
        <taxon>Bacteria</taxon>
        <taxon>Bacillati</taxon>
        <taxon>Actinomycetota</taxon>
        <taxon>Actinomycetes</taxon>
        <taxon>Mycobacteriales</taxon>
        <taxon>Mycobacteriaceae</taxon>
        <taxon>Mycolicibacterium</taxon>
    </lineage>
</organism>
<sequence>MSDYSPAEIIDAFMARAGRVITSELVNATVAQLEEGYSFDARIVGSGSVEISYRAQDEYLVKALAADLRPFLPWVKDPVKVTRVLRAVLGSLTDDDWKRTFRAVQAEYKRMCDNEMFSTHWAIPSEQWTMSVTDMELAKLVLNSHWFHEGMDPRMRNLLESDHQEMGNYQAVWRLLNQTVLIVAVLKRLITQADDAGALHPRVK</sequence>
<name>A0A1E3R4Z1_9MYCO</name>
<evidence type="ECO:0000313" key="1">
    <source>
        <dbReference type="EMBL" id="ODQ84904.1"/>
    </source>
</evidence>
<reference evidence="2" key="1">
    <citation type="submission" date="2016-09" db="EMBL/GenBank/DDBJ databases">
        <authorList>
            <person name="Greninger A.L."/>
            <person name="Jerome K.R."/>
            <person name="Mcnair B."/>
            <person name="Wallis C."/>
            <person name="Fang F."/>
        </authorList>
    </citation>
    <scope>NUCLEOTIDE SEQUENCE [LARGE SCALE GENOMIC DNA]</scope>
    <source>
        <strain evidence="2">M7</strain>
    </source>
</reference>
<evidence type="ECO:0000313" key="2">
    <source>
        <dbReference type="Proteomes" id="UP000094243"/>
    </source>
</evidence>
<protein>
    <submittedName>
        <fullName evidence="1">Uncharacterized protein</fullName>
    </submittedName>
</protein>